<evidence type="ECO:0000313" key="4">
    <source>
        <dbReference type="Proteomes" id="UP000775213"/>
    </source>
</evidence>
<evidence type="ECO:0000256" key="1">
    <source>
        <dbReference type="SAM" id="MobiDB-lite"/>
    </source>
</evidence>
<dbReference type="EMBL" id="JAGFBR010000006">
    <property type="protein sequence ID" value="KAH0464750.1"/>
    <property type="molecule type" value="Genomic_DNA"/>
</dbReference>
<gene>
    <name evidence="3" type="ORF">IEQ34_004853</name>
</gene>
<keyword evidence="2" id="KW-0812">Transmembrane</keyword>
<accession>A0AAV7HB90</accession>
<sequence length="129" mass="14594">MRERRKAKLTTRASSVPQSNAARSSSVVLRFTVLNRSPIPKPSASFASRSPTRFRLPARELKGRVGSQKAVILTEIWRWRSAREWRREANCKPWPTSKSMMWILGWSFVASIMARFAVMSASLKQGAAS</sequence>
<keyword evidence="2" id="KW-0472">Membrane</keyword>
<feature type="compositionally biased region" description="Polar residues" evidence="1">
    <location>
        <begin position="11"/>
        <end position="22"/>
    </location>
</feature>
<reference evidence="3 4" key="1">
    <citation type="journal article" date="2021" name="Hortic Res">
        <title>Chromosome-scale assembly of the Dendrobium chrysotoxum genome enhances the understanding of orchid evolution.</title>
        <authorList>
            <person name="Zhang Y."/>
            <person name="Zhang G.Q."/>
            <person name="Zhang D."/>
            <person name="Liu X.D."/>
            <person name="Xu X.Y."/>
            <person name="Sun W.H."/>
            <person name="Yu X."/>
            <person name="Zhu X."/>
            <person name="Wang Z.W."/>
            <person name="Zhao X."/>
            <person name="Zhong W.Y."/>
            <person name="Chen H."/>
            <person name="Yin W.L."/>
            <person name="Huang T."/>
            <person name="Niu S.C."/>
            <person name="Liu Z.J."/>
        </authorList>
    </citation>
    <scope>NUCLEOTIDE SEQUENCE [LARGE SCALE GENOMIC DNA]</scope>
    <source>
        <strain evidence="3">Lindl</strain>
    </source>
</reference>
<feature type="region of interest" description="Disordered" evidence="1">
    <location>
        <begin position="1"/>
        <end position="22"/>
    </location>
</feature>
<comment type="caution">
    <text evidence="3">The sequence shown here is derived from an EMBL/GenBank/DDBJ whole genome shotgun (WGS) entry which is preliminary data.</text>
</comment>
<evidence type="ECO:0000313" key="3">
    <source>
        <dbReference type="EMBL" id="KAH0464750.1"/>
    </source>
</evidence>
<feature type="transmembrane region" description="Helical" evidence="2">
    <location>
        <begin position="102"/>
        <end position="123"/>
    </location>
</feature>
<name>A0AAV7HB90_DENCH</name>
<organism evidence="3 4">
    <name type="scientific">Dendrobium chrysotoxum</name>
    <name type="common">Orchid</name>
    <dbReference type="NCBI Taxonomy" id="161865"/>
    <lineage>
        <taxon>Eukaryota</taxon>
        <taxon>Viridiplantae</taxon>
        <taxon>Streptophyta</taxon>
        <taxon>Embryophyta</taxon>
        <taxon>Tracheophyta</taxon>
        <taxon>Spermatophyta</taxon>
        <taxon>Magnoliopsida</taxon>
        <taxon>Liliopsida</taxon>
        <taxon>Asparagales</taxon>
        <taxon>Orchidaceae</taxon>
        <taxon>Epidendroideae</taxon>
        <taxon>Malaxideae</taxon>
        <taxon>Dendrobiinae</taxon>
        <taxon>Dendrobium</taxon>
    </lineage>
</organism>
<dbReference type="Proteomes" id="UP000775213">
    <property type="component" value="Unassembled WGS sequence"/>
</dbReference>
<keyword evidence="2" id="KW-1133">Transmembrane helix</keyword>
<proteinExistence type="predicted"/>
<dbReference type="AlphaFoldDB" id="A0AAV7HB90"/>
<protein>
    <submittedName>
        <fullName evidence="3">Uncharacterized protein</fullName>
    </submittedName>
</protein>
<keyword evidence="4" id="KW-1185">Reference proteome</keyword>
<evidence type="ECO:0000256" key="2">
    <source>
        <dbReference type="SAM" id="Phobius"/>
    </source>
</evidence>